<keyword evidence="1" id="KW-0175">Coiled coil</keyword>
<comment type="caution">
    <text evidence="2">The sequence shown here is derived from an EMBL/GenBank/DDBJ whole genome shotgun (WGS) entry which is preliminary data.</text>
</comment>
<accession>X1AEA2</accession>
<reference evidence="2" key="1">
    <citation type="journal article" date="2014" name="Front. Microbiol.">
        <title>High frequency of phylogenetically diverse reductive dehalogenase-homologous genes in deep subseafloor sedimentary metagenomes.</title>
        <authorList>
            <person name="Kawai M."/>
            <person name="Futagami T."/>
            <person name="Toyoda A."/>
            <person name="Takaki Y."/>
            <person name="Nishi S."/>
            <person name="Hori S."/>
            <person name="Arai W."/>
            <person name="Tsubouchi T."/>
            <person name="Morono Y."/>
            <person name="Uchiyama I."/>
            <person name="Ito T."/>
            <person name="Fujiyama A."/>
            <person name="Inagaki F."/>
            <person name="Takami H."/>
        </authorList>
    </citation>
    <scope>NUCLEOTIDE SEQUENCE</scope>
    <source>
        <strain evidence="2">Expedition CK06-06</strain>
    </source>
</reference>
<gene>
    <name evidence="2" type="ORF">S01H4_25868</name>
</gene>
<sequence length="273" mass="32361">NWSESEFREHEIENEYGETEKIKLAERGVLIEGKETEKLSEPMTVCTFEETENGVKTKATRKRTRKKRSIWAREVRKLSDNGHQTSIITTNYKLSIILIGIYMFARWCQENYFKYMIKNFGLDMLISYYIQKISDTTLLVNPQWRKLDKQVRSINGKLKRLEAKFGALTYDADDEMDEKQNKKYNTKKAQLQEDISIYRKQLEECKKEKIEVPKKITFEELPEDEKFEGVYNERKQLVDTIKMIAFRAETALASFVKNYTKKPKEARALIVQF</sequence>
<feature type="non-terminal residue" evidence="2">
    <location>
        <position position="273"/>
    </location>
</feature>
<dbReference type="Pfam" id="PF21804">
    <property type="entry name" value="Transposase_29"/>
    <property type="match status" value="1"/>
</dbReference>
<dbReference type="InterPro" id="IPR049343">
    <property type="entry name" value="Transposase_29"/>
</dbReference>
<feature type="non-terminal residue" evidence="2">
    <location>
        <position position="1"/>
    </location>
</feature>
<feature type="coiled-coil region" evidence="1">
    <location>
        <begin position="181"/>
        <end position="208"/>
    </location>
</feature>
<dbReference type="AlphaFoldDB" id="X1AEA2"/>
<proteinExistence type="predicted"/>
<evidence type="ECO:0000256" key="1">
    <source>
        <dbReference type="SAM" id="Coils"/>
    </source>
</evidence>
<name>X1AEA2_9ZZZZ</name>
<protein>
    <submittedName>
        <fullName evidence="2">Uncharacterized protein</fullName>
    </submittedName>
</protein>
<evidence type="ECO:0000313" key="2">
    <source>
        <dbReference type="EMBL" id="GAG80229.1"/>
    </source>
</evidence>
<organism evidence="2">
    <name type="scientific">marine sediment metagenome</name>
    <dbReference type="NCBI Taxonomy" id="412755"/>
    <lineage>
        <taxon>unclassified sequences</taxon>
        <taxon>metagenomes</taxon>
        <taxon>ecological metagenomes</taxon>
    </lineage>
</organism>
<dbReference type="EMBL" id="BART01012378">
    <property type="protein sequence ID" value="GAG80229.1"/>
    <property type="molecule type" value="Genomic_DNA"/>
</dbReference>